<keyword evidence="3" id="KW-0804">Transcription</keyword>
<dbReference type="Proteomes" id="UP000438760">
    <property type="component" value="Unassembled WGS sequence"/>
</dbReference>
<dbReference type="SMART" id="SM00342">
    <property type="entry name" value="HTH_ARAC"/>
    <property type="match status" value="1"/>
</dbReference>
<dbReference type="EMBL" id="WMJX01000064">
    <property type="protein sequence ID" value="MTG99334.1"/>
    <property type="molecule type" value="Genomic_DNA"/>
</dbReference>
<protein>
    <submittedName>
        <fullName evidence="6">Helix-turn-helix domain-containing protein</fullName>
    </submittedName>
</protein>
<keyword evidence="1" id="KW-0805">Transcription regulation</keyword>
<feature type="transmembrane region" description="Helical" evidence="4">
    <location>
        <begin position="154"/>
        <end position="173"/>
    </location>
</feature>
<dbReference type="GO" id="GO:0043565">
    <property type="term" value="F:sequence-specific DNA binding"/>
    <property type="evidence" value="ECO:0007669"/>
    <property type="project" value="InterPro"/>
</dbReference>
<evidence type="ECO:0000256" key="1">
    <source>
        <dbReference type="ARBA" id="ARBA00023015"/>
    </source>
</evidence>
<dbReference type="PROSITE" id="PS01124">
    <property type="entry name" value="HTH_ARAC_FAMILY_2"/>
    <property type="match status" value="1"/>
</dbReference>
<dbReference type="AlphaFoldDB" id="A0A6I3LN80"/>
<comment type="caution">
    <text evidence="6">The sequence shown here is derived from an EMBL/GenBank/DDBJ whole genome shotgun (WGS) entry which is preliminary data.</text>
</comment>
<dbReference type="PANTHER" id="PTHR43280:SF29">
    <property type="entry name" value="ARAC-FAMILY TRANSCRIPTIONAL REGULATOR"/>
    <property type="match status" value="1"/>
</dbReference>
<dbReference type="OrthoDB" id="5492415at2"/>
<reference evidence="6 7" key="1">
    <citation type="submission" date="2019-11" db="EMBL/GenBank/DDBJ databases">
        <title>Genome of Strain BIT-d1.</title>
        <authorList>
            <person name="Yang Y."/>
        </authorList>
    </citation>
    <scope>NUCLEOTIDE SEQUENCE [LARGE SCALE GENOMIC DNA]</scope>
    <source>
        <strain evidence="6 7">BIT-d1</strain>
    </source>
</reference>
<keyword evidence="4" id="KW-0812">Transmembrane</keyword>
<organism evidence="6 7">
    <name type="scientific">Myroides albus</name>
    <dbReference type="NCBI Taxonomy" id="2562892"/>
    <lineage>
        <taxon>Bacteria</taxon>
        <taxon>Pseudomonadati</taxon>
        <taxon>Bacteroidota</taxon>
        <taxon>Flavobacteriia</taxon>
        <taxon>Flavobacteriales</taxon>
        <taxon>Flavobacteriaceae</taxon>
        <taxon>Myroides</taxon>
    </lineage>
</organism>
<gene>
    <name evidence="6" type="ORF">GJV76_14595</name>
</gene>
<dbReference type="PANTHER" id="PTHR43280">
    <property type="entry name" value="ARAC-FAMILY TRANSCRIPTIONAL REGULATOR"/>
    <property type="match status" value="1"/>
</dbReference>
<dbReference type="InterPro" id="IPR009057">
    <property type="entry name" value="Homeodomain-like_sf"/>
</dbReference>
<evidence type="ECO:0000313" key="6">
    <source>
        <dbReference type="EMBL" id="MTG99334.1"/>
    </source>
</evidence>
<accession>A0A6I3LN80</accession>
<feature type="transmembrane region" description="Helical" evidence="4">
    <location>
        <begin position="61"/>
        <end position="78"/>
    </location>
</feature>
<feature type="transmembrane region" description="Helical" evidence="4">
    <location>
        <begin position="118"/>
        <end position="142"/>
    </location>
</feature>
<feature type="domain" description="HTH araC/xylS-type" evidence="5">
    <location>
        <begin position="210"/>
        <end position="311"/>
    </location>
</feature>
<evidence type="ECO:0000256" key="3">
    <source>
        <dbReference type="ARBA" id="ARBA00023163"/>
    </source>
</evidence>
<dbReference type="SUPFAM" id="SSF46689">
    <property type="entry name" value="Homeodomain-like"/>
    <property type="match status" value="1"/>
</dbReference>
<keyword evidence="4" id="KW-1133">Transmembrane helix</keyword>
<feature type="transmembrane region" description="Helical" evidence="4">
    <location>
        <begin position="84"/>
        <end position="106"/>
    </location>
</feature>
<proteinExistence type="predicted"/>
<feature type="transmembrane region" description="Helical" evidence="4">
    <location>
        <begin position="14"/>
        <end position="31"/>
    </location>
</feature>
<sequence>MINEINYLKQFDKLLFLIISLLSLTVFFDYFDLELRVFYFQSYLVLYFLKSRVAQRQIVKHLDVFVFTLFLLTSSFFVQKKLVFNILVIVFSLYPLVRITMSLADFKKIKTNFYALEFNYILISLYVLLIILCVKVTEIFTYVINFDNSDFHGLIHVILFLFYGTLSLITYYFSSLHLANLSKEYFFKENFCSAFLKTINQSELSELANEILHLFIIDKVFLDSSFNLDALATMLDKPKNQISTVINSELNESFYSLLAKYRVEYAKKLLETNRHLLLDGVMLQSGFNSRSTFIKYFKEFVGESPSAYRKTFEYNL</sequence>
<dbReference type="Pfam" id="PF12833">
    <property type="entry name" value="HTH_18"/>
    <property type="match status" value="1"/>
</dbReference>
<dbReference type="InterPro" id="IPR018060">
    <property type="entry name" value="HTH_AraC"/>
</dbReference>
<evidence type="ECO:0000256" key="2">
    <source>
        <dbReference type="ARBA" id="ARBA00023125"/>
    </source>
</evidence>
<evidence type="ECO:0000256" key="4">
    <source>
        <dbReference type="SAM" id="Phobius"/>
    </source>
</evidence>
<dbReference type="GO" id="GO:0003700">
    <property type="term" value="F:DNA-binding transcription factor activity"/>
    <property type="evidence" value="ECO:0007669"/>
    <property type="project" value="InterPro"/>
</dbReference>
<evidence type="ECO:0000259" key="5">
    <source>
        <dbReference type="PROSITE" id="PS01124"/>
    </source>
</evidence>
<name>A0A6I3LN80_9FLAO</name>
<keyword evidence="7" id="KW-1185">Reference proteome</keyword>
<dbReference type="RefSeq" id="WP_155093329.1">
    <property type="nucleotide sequence ID" value="NZ_WMJX01000064.1"/>
</dbReference>
<evidence type="ECO:0000313" key="7">
    <source>
        <dbReference type="Proteomes" id="UP000438760"/>
    </source>
</evidence>
<dbReference type="Gene3D" id="1.10.10.60">
    <property type="entry name" value="Homeodomain-like"/>
    <property type="match status" value="1"/>
</dbReference>
<keyword evidence="4" id="KW-0472">Membrane</keyword>
<keyword evidence="2" id="KW-0238">DNA-binding</keyword>